<dbReference type="CDD" id="cd00446">
    <property type="entry name" value="GrpE"/>
    <property type="match status" value="1"/>
</dbReference>
<dbReference type="InterPro" id="IPR000740">
    <property type="entry name" value="GrpE"/>
</dbReference>
<evidence type="ECO:0008006" key="5">
    <source>
        <dbReference type="Google" id="ProtNLM"/>
    </source>
</evidence>
<evidence type="ECO:0000256" key="3">
    <source>
        <dbReference type="SAM" id="MobiDB-lite"/>
    </source>
</evidence>
<evidence type="ECO:0000256" key="1">
    <source>
        <dbReference type="ARBA" id="ARBA00009054"/>
    </source>
</evidence>
<feature type="region of interest" description="Disordered" evidence="3">
    <location>
        <begin position="1"/>
        <end position="36"/>
    </location>
</feature>
<sequence>MSEPNNNEIKEPIDSNSSVEAEPIEEQKETEIKTETKEVKRLEEKEHYELEYFNKEDLISKNKSLDKQVTELKEKSEKLQKESSVSKNKYMHLQAEFENAQKRWNKNRQNLRIDYTASVLKNFLPLYDSFKKALEDAEESEKKVLNNFYNQFMNVYKSYGAEPIEVKVNDPFDYTKHEALSSLEKEDPPENSVIEIIQDGFKYGKEIIRYAKVIVSRKPKPPEPEPMPESKLEIGEEKSKEDDVKEKGGPIDELSNKEDQTEPDKREKKKTKEKKDKKHKKHKKQTKEKDKENSLF</sequence>
<evidence type="ECO:0000256" key="2">
    <source>
        <dbReference type="ARBA" id="ARBA00023186"/>
    </source>
</evidence>
<feature type="compositionally biased region" description="Basic and acidic residues" evidence="3">
    <location>
        <begin position="220"/>
        <end position="266"/>
    </location>
</feature>
<dbReference type="PANTHER" id="PTHR21237">
    <property type="entry name" value="GRPE PROTEIN"/>
    <property type="match status" value="1"/>
</dbReference>
<protein>
    <recommendedName>
        <fullName evidence="5">Protein GrpE</fullName>
    </recommendedName>
</protein>
<comment type="caution">
    <text evidence="4">The sequence shown here is derived from an EMBL/GenBank/DDBJ whole genome shotgun (WGS) entry which is preliminary data.</text>
</comment>
<feature type="compositionally biased region" description="Basic residues" evidence="3">
    <location>
        <begin position="267"/>
        <end position="286"/>
    </location>
</feature>
<dbReference type="HAMAP" id="MF_01151">
    <property type="entry name" value="GrpE"/>
    <property type="match status" value="1"/>
</dbReference>
<dbReference type="PRINTS" id="PR00773">
    <property type="entry name" value="GRPEPROTEIN"/>
</dbReference>
<dbReference type="AlphaFoldDB" id="A0A0F9I0N8"/>
<dbReference type="PANTHER" id="PTHR21237:SF23">
    <property type="entry name" value="GRPE PROTEIN HOMOLOG, MITOCHONDRIAL"/>
    <property type="match status" value="1"/>
</dbReference>
<dbReference type="GO" id="GO:0051082">
    <property type="term" value="F:unfolded protein binding"/>
    <property type="evidence" value="ECO:0007669"/>
    <property type="project" value="TreeGrafter"/>
</dbReference>
<dbReference type="SUPFAM" id="SSF58014">
    <property type="entry name" value="Coiled-coil domain of nucleotide exchange factor GrpE"/>
    <property type="match status" value="1"/>
</dbReference>
<dbReference type="GO" id="GO:0006457">
    <property type="term" value="P:protein folding"/>
    <property type="evidence" value="ECO:0007669"/>
    <property type="project" value="InterPro"/>
</dbReference>
<dbReference type="GO" id="GO:0000774">
    <property type="term" value="F:adenyl-nucleotide exchange factor activity"/>
    <property type="evidence" value="ECO:0007669"/>
    <property type="project" value="InterPro"/>
</dbReference>
<accession>A0A0F9I0N8</accession>
<dbReference type="GO" id="GO:0051087">
    <property type="term" value="F:protein-folding chaperone binding"/>
    <property type="evidence" value="ECO:0007669"/>
    <property type="project" value="InterPro"/>
</dbReference>
<feature type="compositionally biased region" description="Basic and acidic residues" evidence="3">
    <location>
        <begin position="25"/>
        <end position="36"/>
    </location>
</feature>
<dbReference type="Gene3D" id="3.90.20.20">
    <property type="match status" value="1"/>
</dbReference>
<dbReference type="InterPro" id="IPR009012">
    <property type="entry name" value="GrpE_head"/>
</dbReference>
<name>A0A0F9I0N8_9ZZZZ</name>
<comment type="similarity">
    <text evidence="1">Belongs to the GrpE family.</text>
</comment>
<dbReference type="Pfam" id="PF01025">
    <property type="entry name" value="GrpE"/>
    <property type="match status" value="1"/>
</dbReference>
<gene>
    <name evidence="4" type="ORF">LCGC14_1718980</name>
</gene>
<keyword evidence="2" id="KW-0143">Chaperone</keyword>
<proteinExistence type="inferred from homology"/>
<dbReference type="EMBL" id="LAZR01015439">
    <property type="protein sequence ID" value="KKM13169.1"/>
    <property type="molecule type" value="Genomic_DNA"/>
</dbReference>
<dbReference type="SUPFAM" id="SSF51064">
    <property type="entry name" value="Head domain of nucleotide exchange factor GrpE"/>
    <property type="match status" value="1"/>
</dbReference>
<evidence type="ECO:0000313" key="4">
    <source>
        <dbReference type="EMBL" id="KKM13169.1"/>
    </source>
</evidence>
<feature type="compositionally biased region" description="Basic and acidic residues" evidence="3">
    <location>
        <begin position="287"/>
        <end position="296"/>
    </location>
</feature>
<organism evidence="4">
    <name type="scientific">marine sediment metagenome</name>
    <dbReference type="NCBI Taxonomy" id="412755"/>
    <lineage>
        <taxon>unclassified sequences</taxon>
        <taxon>metagenomes</taxon>
        <taxon>ecological metagenomes</taxon>
    </lineage>
</organism>
<feature type="region of interest" description="Disordered" evidence="3">
    <location>
        <begin position="218"/>
        <end position="296"/>
    </location>
</feature>
<dbReference type="GO" id="GO:0042803">
    <property type="term" value="F:protein homodimerization activity"/>
    <property type="evidence" value="ECO:0007669"/>
    <property type="project" value="InterPro"/>
</dbReference>
<dbReference type="PROSITE" id="PS01071">
    <property type="entry name" value="GRPE"/>
    <property type="match status" value="1"/>
</dbReference>
<dbReference type="Gene3D" id="2.30.22.10">
    <property type="entry name" value="Head domain of nucleotide exchange factor GrpE"/>
    <property type="match status" value="1"/>
</dbReference>
<reference evidence="4" key="1">
    <citation type="journal article" date="2015" name="Nature">
        <title>Complex archaea that bridge the gap between prokaryotes and eukaryotes.</title>
        <authorList>
            <person name="Spang A."/>
            <person name="Saw J.H."/>
            <person name="Jorgensen S.L."/>
            <person name="Zaremba-Niedzwiedzka K."/>
            <person name="Martijn J."/>
            <person name="Lind A.E."/>
            <person name="van Eijk R."/>
            <person name="Schleper C."/>
            <person name="Guy L."/>
            <person name="Ettema T.J."/>
        </authorList>
    </citation>
    <scope>NUCLEOTIDE SEQUENCE</scope>
</reference>
<dbReference type="InterPro" id="IPR013805">
    <property type="entry name" value="GrpE_CC"/>
</dbReference>